<dbReference type="Proteomes" id="UP000030905">
    <property type="component" value="Chromosome"/>
</dbReference>
<accession>A0A0H3IXK2</accession>
<dbReference type="EMBL" id="CP009268">
    <property type="protein sequence ID" value="AJA50184.1"/>
    <property type="molecule type" value="Genomic_DNA"/>
</dbReference>
<dbReference type="KEGG" id="cpae:CPAST_c00840"/>
<gene>
    <name evidence="1" type="ORF">CLPA_c00840</name>
    <name evidence="2" type="ORF">CP6013_03054</name>
</gene>
<dbReference type="KEGG" id="cpat:CLPA_c00840"/>
<protein>
    <submittedName>
        <fullName evidence="1">Uncharacterized protein</fullName>
    </submittedName>
</protein>
<reference evidence="1 4" key="1">
    <citation type="journal article" date="2015" name="Genome Announc.">
        <title>Complete Genome Sequence of the Nitrogen-Fixing and Solvent-Producing Clostridium pasteurianum DSM 525.</title>
        <authorList>
            <person name="Poehlein A."/>
            <person name="Grosse-Honebrink A."/>
            <person name="Zhang Y."/>
            <person name="Minton N.P."/>
            <person name="Daniel R."/>
        </authorList>
    </citation>
    <scope>NUCLEOTIDE SEQUENCE [LARGE SCALE GENOMIC DNA]</scope>
    <source>
        <strain evidence="1">DSM 525</strain>
        <strain evidence="4">DSM 525 / ATCC 6013</strain>
    </source>
</reference>
<dbReference type="PATRIC" id="fig|1262449.7.peg.67"/>
<dbReference type="AlphaFoldDB" id="A0A0H3IXK2"/>
<name>A0A0H3IXK2_CLOPA</name>
<dbReference type="Proteomes" id="UP000028042">
    <property type="component" value="Unassembled WGS sequence"/>
</dbReference>
<proteinExistence type="predicted"/>
<reference evidence="2" key="2">
    <citation type="submission" date="2015-10" db="EMBL/GenBank/DDBJ databases">
        <title>Improved Draft Genome Sequence of Clostridium pasteurianum Strain ATCC 6013 (DSM 525) Using a Hybrid Next-Generation Sequencing Approach.</title>
        <authorList>
            <person name="Pyne M.E."/>
            <person name="Utturkar S.M."/>
            <person name="Brown S.D."/>
            <person name="Moo-Young M."/>
            <person name="Chung D.A."/>
            <person name="Chou P.C."/>
        </authorList>
    </citation>
    <scope>NUCLEOTIDE SEQUENCE</scope>
    <source>
        <strain evidence="2">ATCC 6013</strain>
    </source>
</reference>
<evidence type="ECO:0000313" key="4">
    <source>
        <dbReference type="Proteomes" id="UP000030905"/>
    </source>
</evidence>
<keyword evidence="4" id="KW-1185">Reference proteome</keyword>
<evidence type="ECO:0000313" key="2">
    <source>
        <dbReference type="EMBL" id="KRU13803.1"/>
    </source>
</evidence>
<organism evidence="1 4">
    <name type="scientific">Clostridium pasteurianum DSM 525 = ATCC 6013</name>
    <dbReference type="NCBI Taxonomy" id="1262449"/>
    <lineage>
        <taxon>Bacteria</taxon>
        <taxon>Bacillati</taxon>
        <taxon>Bacillota</taxon>
        <taxon>Clostridia</taxon>
        <taxon>Eubacteriales</taxon>
        <taxon>Clostridiaceae</taxon>
        <taxon>Clostridium</taxon>
    </lineage>
</organism>
<evidence type="ECO:0000313" key="3">
    <source>
        <dbReference type="Proteomes" id="UP000028042"/>
    </source>
</evidence>
<evidence type="ECO:0000313" key="1">
    <source>
        <dbReference type="EMBL" id="AJA50184.1"/>
    </source>
</evidence>
<reference evidence="2 3" key="3">
    <citation type="journal article" name="Genome Announc.">
        <title>Improved Draft Genome Sequence of Clostridium pasteurianum Strain ATCC 6013 (DSM 525) Using a Hybrid Next-Generation Sequencing Approach.</title>
        <authorList>
            <person name="Pyne M.E."/>
            <person name="Utturkar S."/>
            <person name="Brown S.D."/>
            <person name="Moo-Young M."/>
            <person name="Chung D.A."/>
            <person name="Chou C.P."/>
        </authorList>
    </citation>
    <scope>NUCLEOTIDE SEQUENCE [LARGE SCALE GENOMIC DNA]</scope>
    <source>
        <strain evidence="2 3">ATCC 6013</strain>
    </source>
</reference>
<dbReference type="EMBL" id="JPGY02000001">
    <property type="protein sequence ID" value="KRU13803.1"/>
    <property type="molecule type" value="Genomic_DNA"/>
</dbReference>
<sequence length="35" mass="4159">MMIIYIILNLKNNFIIDLNKNYNKSLTNTFVNVII</sequence>